<keyword evidence="7" id="KW-1185">Reference proteome</keyword>
<name>A0A2U1JD57_SMIAN</name>
<organism evidence="6 7">
    <name type="scientific">Smittium angustum</name>
    <dbReference type="NCBI Taxonomy" id="133377"/>
    <lineage>
        <taxon>Eukaryota</taxon>
        <taxon>Fungi</taxon>
        <taxon>Fungi incertae sedis</taxon>
        <taxon>Zoopagomycota</taxon>
        <taxon>Kickxellomycotina</taxon>
        <taxon>Harpellomycetes</taxon>
        <taxon>Harpellales</taxon>
        <taxon>Legeriomycetaceae</taxon>
        <taxon>Smittium</taxon>
    </lineage>
</organism>
<keyword evidence="3" id="KW-0539">Nucleus</keyword>
<dbReference type="Proteomes" id="UP000245591">
    <property type="component" value="Unassembled WGS sequence"/>
</dbReference>
<evidence type="ECO:0000313" key="7">
    <source>
        <dbReference type="Proteomes" id="UP000245591"/>
    </source>
</evidence>
<dbReference type="InterPro" id="IPR003890">
    <property type="entry name" value="MIF4G-like_typ-3"/>
</dbReference>
<accession>A0A2U1JD57</accession>
<dbReference type="SUPFAM" id="SSF48371">
    <property type="entry name" value="ARM repeat"/>
    <property type="match status" value="1"/>
</dbReference>
<comment type="similarity">
    <text evidence="2">Belongs to the CWC22 family.</text>
</comment>
<dbReference type="EMBL" id="MBFU01000037">
    <property type="protein sequence ID" value="PWA03042.1"/>
    <property type="molecule type" value="Genomic_DNA"/>
</dbReference>
<sequence>MRKRVDNTTKLPKDLEAKINENEIENDSRYKYAQGIKRKFPGGGKNDKRKKGFKAPLSRKDSRKEKRDNKKQRKLENYKKTHSIPTDNKIKNANQKENKPKTQNSDLKKNNDQKLKESNINKTKDVKVNKKPIVESEEESDDPEDHIMKDLEKKLGIKSADNLNKRLGDDGLSSLLKGIGVGSFRSKFPSSSKTLPNDDIDISEMTKPGKKITPLAKKILEMKGISTESQSDENMGTYSDSLYDSESNIESLDEYSESDSLSGDEDDEKTFEGFGDENEKGDSNFDGHDISSESESNSEDESLGGLTLHEKQDNNINVENNYSNASLDDSKPKVSAPVKEVLQGTKYIPPSLRAKLGGGDSEKKLRIRKLVMGQLNRLSESNTERTVMEIEKIYSTNPRHDTTEAITDILIASISNKTNLIDIFLYVNAALVGALGRIIGIEASAYFVQELVEKIDNLFKANSLSEVSNVESKDIDQAVNNDDYMDQTRVTVSNKECLNLVAFLSELYNFQVISCKLVYDIMEMAAQSTNETSIEIILSIIKTAGYQLRKDDPAMLKRVSELALSNFGQNGAEKVTARSRFMLEQLQNLRNNRMKKKMLSSADSVIPLKKFLVNLEKKRNSIAPEPINVGLQDIRLSKTQGKWWLVGSYWAGVDNEAENRDGEERKKNSDAFKDKDKDSEYVQLMQLAKAFRMNTDIRRSIFVSIMSSQDAIEAFEKCIRLGLKESQQREIIRVLVLLVGQEESYNHYYTLVARKLCSVNHSFKITLQYTLWDFLRNLGESSIGGLGRIGSSNDGENAGSSDPLYGKDDMQDTNVLIRRISNTAKMYAALVHKRSLDLVIFKTVTFTSLGSSGRLFFQLFFNALFGYYKSNETQKSSTKPSASAIISSRNDTKKSLSFETKHELKELLMSACKIQLLASGLSFFLVHFVRNNDYCEPEMKEHIKSCSKFSKETLLNSIE</sequence>
<dbReference type="AlphaFoldDB" id="A0A2U1JD57"/>
<feature type="region of interest" description="Disordered" evidence="4">
    <location>
        <begin position="1"/>
        <end position="148"/>
    </location>
</feature>
<evidence type="ECO:0000256" key="4">
    <source>
        <dbReference type="SAM" id="MobiDB-lite"/>
    </source>
</evidence>
<feature type="compositionally biased region" description="Polar residues" evidence="4">
    <location>
        <begin position="314"/>
        <end position="327"/>
    </location>
</feature>
<dbReference type="PROSITE" id="PS51366">
    <property type="entry name" value="MI"/>
    <property type="match status" value="1"/>
</dbReference>
<feature type="compositionally biased region" description="Basic and acidic residues" evidence="4">
    <location>
        <begin position="58"/>
        <end position="79"/>
    </location>
</feature>
<feature type="compositionally biased region" description="Acidic residues" evidence="4">
    <location>
        <begin position="135"/>
        <end position="144"/>
    </location>
</feature>
<protein>
    <recommendedName>
        <fullName evidence="5">MI domain-containing protein</fullName>
    </recommendedName>
</protein>
<dbReference type="Gene3D" id="1.25.40.180">
    <property type="match status" value="1"/>
</dbReference>
<feature type="region of interest" description="Disordered" evidence="4">
    <location>
        <begin position="186"/>
        <end position="333"/>
    </location>
</feature>
<dbReference type="GO" id="GO:0042274">
    <property type="term" value="P:ribosomal small subunit biogenesis"/>
    <property type="evidence" value="ECO:0007669"/>
    <property type="project" value="TreeGrafter"/>
</dbReference>
<dbReference type="PANTHER" id="PTHR18034:SF4">
    <property type="entry name" value="NUCLEOLAR MIF4G DOMAIN-CONTAINING PROTEIN 1"/>
    <property type="match status" value="1"/>
</dbReference>
<dbReference type="Pfam" id="PF02854">
    <property type="entry name" value="MIF4G"/>
    <property type="match status" value="1"/>
</dbReference>
<dbReference type="SMART" id="SM00543">
    <property type="entry name" value="MIF4G"/>
    <property type="match status" value="1"/>
</dbReference>
<reference evidence="6 7" key="1">
    <citation type="journal article" date="2018" name="MBio">
        <title>Comparative Genomics Reveals the Core Gene Toolbox for the Fungus-Insect Symbiosis.</title>
        <authorList>
            <person name="Wang Y."/>
            <person name="Stata M."/>
            <person name="Wang W."/>
            <person name="Stajich J.E."/>
            <person name="White M.M."/>
            <person name="Moncalvo J.M."/>
        </authorList>
    </citation>
    <scope>NUCLEOTIDE SEQUENCE [LARGE SCALE GENOMIC DNA]</scope>
    <source>
        <strain evidence="6 7">AUS-126-30</strain>
    </source>
</reference>
<dbReference type="PANTHER" id="PTHR18034">
    <property type="entry name" value="CELL CYCLE CONTROL PROTEIN CWF22-RELATED"/>
    <property type="match status" value="1"/>
</dbReference>
<evidence type="ECO:0000259" key="5">
    <source>
        <dbReference type="PROSITE" id="PS51366"/>
    </source>
</evidence>
<dbReference type="GO" id="GO:0005730">
    <property type="term" value="C:nucleolus"/>
    <property type="evidence" value="ECO:0007669"/>
    <property type="project" value="UniProtKB-SubCell"/>
</dbReference>
<comment type="caution">
    <text evidence="6">The sequence shown here is derived from an EMBL/GenBank/DDBJ whole genome shotgun (WGS) entry which is preliminary data.</text>
</comment>
<comment type="subcellular location">
    <subcellularLocation>
        <location evidence="1">Nucleus</location>
        <location evidence="1">Nucleolus</location>
    </subcellularLocation>
</comment>
<evidence type="ECO:0000256" key="3">
    <source>
        <dbReference type="ARBA" id="ARBA00023242"/>
    </source>
</evidence>
<dbReference type="SMART" id="SM00544">
    <property type="entry name" value="MA3"/>
    <property type="match status" value="1"/>
</dbReference>
<evidence type="ECO:0000256" key="2">
    <source>
        <dbReference type="ARBA" id="ARBA00006856"/>
    </source>
</evidence>
<dbReference type="InterPro" id="IPR050781">
    <property type="entry name" value="CWC22_splicing_factor"/>
</dbReference>
<evidence type="ECO:0000256" key="1">
    <source>
        <dbReference type="ARBA" id="ARBA00004604"/>
    </source>
</evidence>
<feature type="compositionally biased region" description="Basic and acidic residues" evidence="4">
    <location>
        <begin position="1"/>
        <end position="30"/>
    </location>
</feature>
<feature type="compositionally biased region" description="Polar residues" evidence="4">
    <location>
        <begin position="226"/>
        <end position="249"/>
    </location>
</feature>
<dbReference type="InterPro" id="IPR016024">
    <property type="entry name" value="ARM-type_fold"/>
</dbReference>
<proteinExistence type="inferred from homology"/>
<dbReference type="InterPro" id="IPR003891">
    <property type="entry name" value="Initiation_fac_eIF4g_MI"/>
</dbReference>
<feature type="domain" description="MI" evidence="5">
    <location>
        <begin position="696"/>
        <end position="846"/>
    </location>
</feature>
<feature type="compositionally biased region" description="Acidic residues" evidence="4">
    <location>
        <begin position="251"/>
        <end position="269"/>
    </location>
</feature>
<gene>
    <name evidence="6" type="ORF">BB558_000801</name>
</gene>
<feature type="compositionally biased region" description="Basic and acidic residues" evidence="4">
    <location>
        <begin position="277"/>
        <end position="291"/>
    </location>
</feature>
<evidence type="ECO:0000313" key="6">
    <source>
        <dbReference type="EMBL" id="PWA03042.1"/>
    </source>
</evidence>
<dbReference type="Pfam" id="PF02847">
    <property type="entry name" value="MA3"/>
    <property type="match status" value="1"/>
</dbReference>
<feature type="compositionally biased region" description="Basic and acidic residues" evidence="4">
    <location>
        <begin position="88"/>
        <end position="134"/>
    </location>
</feature>
<dbReference type="GO" id="GO:0003723">
    <property type="term" value="F:RNA binding"/>
    <property type="evidence" value="ECO:0007669"/>
    <property type="project" value="InterPro"/>
</dbReference>